<sequence>MAHTDSENSSGDEHASVDGIEDHNDFVEEEDESDNEDPSEIVDKKKEKKKKVYRLELTETENFNEKLAKRGVIYIARIPPRMTPTKVKALLSEFAEVTRVYLVEEDPTVRKRRKKNLGSSGGKRYTEGWVEFASKKKAKHIAKALNNSPISNHKRNPHYGDLWNVKYLHKFKWSHLTEKVAYERRVREQKLRIEMMHARRENAAYVQMVETGKKLDKIEERKRKRGEKDGVEVMKKRKHRQSKPIDGSSKSAKSAVLQSVL</sequence>
<dbReference type="GO" id="GO:0000480">
    <property type="term" value="P:endonucleolytic cleavage in 5'-ETS of tricistronic rRNA transcript (SSU-rRNA, 5.8S rRNA, LSU-rRNA)"/>
    <property type="evidence" value="ECO:0007669"/>
    <property type="project" value="TreeGrafter"/>
</dbReference>
<dbReference type="EMBL" id="CAKOGP040000001">
    <property type="protein sequence ID" value="CAJ1896111.1"/>
    <property type="molecule type" value="Genomic_DNA"/>
</dbReference>
<comment type="subcellular location">
    <subcellularLocation>
        <location evidence="1">Nucleus</location>
        <location evidence="1">Nucleolus</location>
    </subcellularLocation>
</comment>
<evidence type="ECO:0000256" key="1">
    <source>
        <dbReference type="ARBA" id="ARBA00004604"/>
    </source>
</evidence>
<dbReference type="GO" id="GO:0000447">
    <property type="term" value="P:endonucleolytic cleavage in ITS1 to separate SSU-rRNA from 5.8S rRNA and LSU-rRNA from tricistronic rRNA transcript (SSU-rRNA, 5.8S rRNA, LSU-rRNA)"/>
    <property type="evidence" value="ECO:0007669"/>
    <property type="project" value="TreeGrafter"/>
</dbReference>
<comment type="similarity">
    <text evidence="2">Belongs to the ESF2/ABP1 family.</text>
</comment>
<dbReference type="Proteomes" id="UP001295423">
    <property type="component" value="Unassembled WGS sequence"/>
</dbReference>
<evidence type="ECO:0000259" key="7">
    <source>
        <dbReference type="PROSITE" id="PS50102"/>
    </source>
</evidence>
<dbReference type="AlphaFoldDB" id="A0AAD2FBM0"/>
<keyword evidence="4" id="KW-0539">Nucleus</keyword>
<dbReference type="Gene3D" id="3.30.70.330">
    <property type="match status" value="1"/>
</dbReference>
<dbReference type="GO" id="GO:0003723">
    <property type="term" value="F:RNA binding"/>
    <property type="evidence" value="ECO:0007669"/>
    <property type="project" value="UniProtKB-UniRule"/>
</dbReference>
<dbReference type="PROSITE" id="PS50102">
    <property type="entry name" value="RRM"/>
    <property type="match status" value="1"/>
</dbReference>
<dbReference type="InterPro" id="IPR012677">
    <property type="entry name" value="Nucleotide-bd_a/b_plait_sf"/>
</dbReference>
<feature type="region of interest" description="Disordered" evidence="6">
    <location>
        <begin position="217"/>
        <end position="261"/>
    </location>
</feature>
<dbReference type="GO" id="GO:0005730">
    <property type="term" value="C:nucleolus"/>
    <property type="evidence" value="ECO:0007669"/>
    <property type="project" value="UniProtKB-SubCell"/>
</dbReference>
<evidence type="ECO:0000256" key="6">
    <source>
        <dbReference type="SAM" id="MobiDB-lite"/>
    </source>
</evidence>
<evidence type="ECO:0000256" key="4">
    <source>
        <dbReference type="ARBA" id="ARBA00023242"/>
    </source>
</evidence>
<evidence type="ECO:0000313" key="9">
    <source>
        <dbReference type="Proteomes" id="UP001295423"/>
    </source>
</evidence>
<feature type="compositionally biased region" description="Basic and acidic residues" evidence="6">
    <location>
        <begin position="1"/>
        <end position="26"/>
    </location>
</feature>
<accession>A0AAD2FBM0</accession>
<protein>
    <recommendedName>
        <fullName evidence="7">RRM domain-containing protein</fullName>
    </recommendedName>
</protein>
<comment type="caution">
    <text evidence="8">The sequence shown here is derived from an EMBL/GenBank/DDBJ whole genome shotgun (WGS) entry which is preliminary data.</text>
</comment>
<feature type="region of interest" description="Disordered" evidence="6">
    <location>
        <begin position="1"/>
        <end position="45"/>
    </location>
</feature>
<feature type="compositionally biased region" description="Acidic residues" evidence="6">
    <location>
        <begin position="27"/>
        <end position="40"/>
    </location>
</feature>
<dbReference type="GO" id="GO:0034462">
    <property type="term" value="P:small-subunit processome assembly"/>
    <property type="evidence" value="ECO:0007669"/>
    <property type="project" value="TreeGrafter"/>
</dbReference>
<reference evidence="8" key="1">
    <citation type="submission" date="2023-08" db="EMBL/GenBank/DDBJ databases">
        <authorList>
            <person name="Audoor S."/>
            <person name="Bilcke G."/>
        </authorList>
    </citation>
    <scope>NUCLEOTIDE SEQUENCE</scope>
</reference>
<dbReference type="InterPro" id="IPR034353">
    <property type="entry name" value="ABT1/ESF2_RRM"/>
</dbReference>
<evidence type="ECO:0000256" key="3">
    <source>
        <dbReference type="ARBA" id="ARBA00022884"/>
    </source>
</evidence>
<proteinExistence type="inferred from homology"/>
<evidence type="ECO:0000256" key="2">
    <source>
        <dbReference type="ARBA" id="ARBA00005819"/>
    </source>
</evidence>
<dbReference type="InterPro" id="IPR000504">
    <property type="entry name" value="RRM_dom"/>
</dbReference>
<dbReference type="CDD" id="cd12263">
    <property type="entry name" value="RRM_ABT1_like"/>
    <property type="match status" value="1"/>
</dbReference>
<dbReference type="InterPro" id="IPR035979">
    <property type="entry name" value="RBD_domain_sf"/>
</dbReference>
<dbReference type="PANTHER" id="PTHR12311">
    <property type="entry name" value="ACTIVATOR OF BASAL TRANSCRIPTION 1"/>
    <property type="match status" value="1"/>
</dbReference>
<feature type="compositionally biased region" description="Polar residues" evidence="6">
    <location>
        <begin position="248"/>
        <end position="261"/>
    </location>
</feature>
<keyword evidence="3 5" id="KW-0694">RNA-binding</keyword>
<dbReference type="SUPFAM" id="SSF54928">
    <property type="entry name" value="RNA-binding domain, RBD"/>
    <property type="match status" value="1"/>
</dbReference>
<dbReference type="PANTHER" id="PTHR12311:SF7">
    <property type="entry name" value="ACTIVATOR OF BASAL TRANSCRIPTION 1"/>
    <property type="match status" value="1"/>
</dbReference>
<evidence type="ECO:0000256" key="5">
    <source>
        <dbReference type="PROSITE-ProRule" id="PRU00176"/>
    </source>
</evidence>
<name>A0AAD2FBM0_9STRA</name>
<feature type="compositionally biased region" description="Basic and acidic residues" evidence="6">
    <location>
        <begin position="217"/>
        <end position="234"/>
    </location>
</feature>
<organism evidence="8 9">
    <name type="scientific">Cylindrotheca closterium</name>
    <dbReference type="NCBI Taxonomy" id="2856"/>
    <lineage>
        <taxon>Eukaryota</taxon>
        <taxon>Sar</taxon>
        <taxon>Stramenopiles</taxon>
        <taxon>Ochrophyta</taxon>
        <taxon>Bacillariophyta</taxon>
        <taxon>Bacillariophyceae</taxon>
        <taxon>Bacillariophycidae</taxon>
        <taxon>Bacillariales</taxon>
        <taxon>Bacillariaceae</taxon>
        <taxon>Cylindrotheca</taxon>
    </lineage>
</organism>
<feature type="domain" description="RRM" evidence="7">
    <location>
        <begin position="71"/>
        <end position="170"/>
    </location>
</feature>
<dbReference type="GO" id="GO:0000472">
    <property type="term" value="P:endonucleolytic cleavage to generate mature 5'-end of SSU-rRNA from (SSU-rRNA, 5.8S rRNA, LSU-rRNA)"/>
    <property type="evidence" value="ECO:0007669"/>
    <property type="project" value="TreeGrafter"/>
</dbReference>
<dbReference type="InterPro" id="IPR039119">
    <property type="entry name" value="ABT1/Esf2"/>
</dbReference>
<gene>
    <name evidence="8" type="ORF">CYCCA115_LOCUS192</name>
</gene>
<evidence type="ECO:0000313" key="8">
    <source>
        <dbReference type="EMBL" id="CAJ1896111.1"/>
    </source>
</evidence>
<keyword evidence="9" id="KW-1185">Reference proteome</keyword>